<keyword evidence="2" id="KW-0441">Lipid A biosynthesis</keyword>
<keyword evidence="4" id="KW-0443">Lipid metabolism</keyword>
<evidence type="ECO:0000256" key="4">
    <source>
        <dbReference type="ARBA" id="ARBA00023098"/>
    </source>
</evidence>
<dbReference type="PANTHER" id="PTHR43378:SF2">
    <property type="entry name" value="UDP-3-O-ACYLGLUCOSAMINE N-ACYLTRANSFERASE 1, MITOCHONDRIAL-RELATED"/>
    <property type="match status" value="1"/>
</dbReference>
<dbReference type="SUPFAM" id="SSF51161">
    <property type="entry name" value="Trimeric LpxA-like enzymes"/>
    <property type="match status" value="1"/>
</dbReference>
<gene>
    <name evidence="7" type="primary">LOC116207013</name>
</gene>
<evidence type="ECO:0000256" key="3">
    <source>
        <dbReference type="ARBA" id="ARBA00022679"/>
    </source>
</evidence>
<evidence type="ECO:0000256" key="2">
    <source>
        <dbReference type="ARBA" id="ARBA00022556"/>
    </source>
</evidence>
<dbReference type="Proteomes" id="UP000515151">
    <property type="component" value="Chromosome 5"/>
</dbReference>
<evidence type="ECO:0000256" key="1">
    <source>
        <dbReference type="ARBA" id="ARBA00022516"/>
    </source>
</evidence>
<keyword evidence="1" id="KW-0444">Lipid biosynthesis</keyword>
<evidence type="ECO:0000313" key="6">
    <source>
        <dbReference type="Proteomes" id="UP000515151"/>
    </source>
</evidence>
<reference evidence="6" key="1">
    <citation type="journal article" date="2020" name="Plant Biotechnol. J.">
        <title>The pomegranate (Punica granatum L.) draft genome dissects genetic divergence between soft- and hard-seeded cultivars.</title>
        <authorList>
            <person name="Luo X."/>
            <person name="Li H."/>
            <person name="Wu Z."/>
            <person name="Yao W."/>
            <person name="Zhao P."/>
            <person name="Cao D."/>
            <person name="Yu H."/>
            <person name="Li K."/>
            <person name="Poudel K."/>
            <person name="Zhao D."/>
            <person name="Zhang F."/>
            <person name="Xia X."/>
            <person name="Chen L."/>
            <person name="Wang Q."/>
            <person name="Jing D."/>
            <person name="Cao S."/>
        </authorList>
    </citation>
    <scope>NUCLEOTIDE SEQUENCE [LARGE SCALE GENOMIC DNA]</scope>
    <source>
        <strain evidence="6">cv. Tunisia</strain>
    </source>
</reference>
<keyword evidence="6" id="KW-1185">Reference proteome</keyword>
<evidence type="ECO:0000313" key="7">
    <source>
        <dbReference type="RefSeq" id="XP_031395720.1"/>
    </source>
</evidence>
<dbReference type="GO" id="GO:0016410">
    <property type="term" value="F:N-acyltransferase activity"/>
    <property type="evidence" value="ECO:0007669"/>
    <property type="project" value="InterPro"/>
</dbReference>
<dbReference type="RefSeq" id="XP_031395720.1">
    <property type="nucleotide sequence ID" value="XM_031539860.1"/>
</dbReference>
<proteinExistence type="predicted"/>
<keyword evidence="3" id="KW-0808">Transferase</keyword>
<reference evidence="7" key="2">
    <citation type="submission" date="2025-08" db="UniProtKB">
        <authorList>
            <consortium name="RefSeq"/>
        </authorList>
    </citation>
    <scope>IDENTIFICATION</scope>
    <source>
        <tissue evidence="7">Leaf</tissue>
    </source>
</reference>
<dbReference type="GO" id="GO:0016020">
    <property type="term" value="C:membrane"/>
    <property type="evidence" value="ECO:0007669"/>
    <property type="project" value="GOC"/>
</dbReference>
<accession>A0A6P8DGP8</accession>
<protein>
    <submittedName>
        <fullName evidence="7">Probable UDP-3-O-acylglucosamine N-acyltransferase 2, mitochondrial</fullName>
    </submittedName>
</protein>
<name>A0A6P8DGP8_PUNGR</name>
<keyword evidence="5" id="KW-0012">Acyltransferase</keyword>
<sequence length="153" mass="16662">MAIHLKKLQLLGSSTGRLFESTCPWGFCFPSPLESSTGTMLKQIAKSSGNGTMVGVESIHWAQIDSKLIEIGAVVHSNGVEGENVHVGSGAVVGPSVTIGHSTKIGYNVSLSNCRIGESMHNPQWIIHRSRWFSFPMWHQLLNRPAIVRRTGV</sequence>
<organism evidence="6 7">
    <name type="scientific">Punica granatum</name>
    <name type="common">Pomegranate</name>
    <dbReference type="NCBI Taxonomy" id="22663"/>
    <lineage>
        <taxon>Eukaryota</taxon>
        <taxon>Viridiplantae</taxon>
        <taxon>Streptophyta</taxon>
        <taxon>Embryophyta</taxon>
        <taxon>Tracheophyta</taxon>
        <taxon>Spermatophyta</taxon>
        <taxon>Magnoliopsida</taxon>
        <taxon>eudicotyledons</taxon>
        <taxon>Gunneridae</taxon>
        <taxon>Pentapetalae</taxon>
        <taxon>rosids</taxon>
        <taxon>malvids</taxon>
        <taxon>Myrtales</taxon>
        <taxon>Lythraceae</taxon>
        <taxon>Punica</taxon>
    </lineage>
</organism>
<dbReference type="Gene3D" id="2.160.10.10">
    <property type="entry name" value="Hexapeptide repeat proteins"/>
    <property type="match status" value="1"/>
</dbReference>
<dbReference type="OrthoDB" id="2355at2759"/>
<dbReference type="InterPro" id="IPR011004">
    <property type="entry name" value="Trimer_LpxA-like_sf"/>
</dbReference>
<dbReference type="PANTHER" id="PTHR43378">
    <property type="entry name" value="UDP-3-O-ACYLGLUCOSAMINE N-ACYLTRANSFERASE"/>
    <property type="match status" value="1"/>
</dbReference>
<dbReference type="GO" id="GO:0009245">
    <property type="term" value="P:lipid A biosynthetic process"/>
    <property type="evidence" value="ECO:0007669"/>
    <property type="project" value="UniProtKB-KW"/>
</dbReference>
<dbReference type="GeneID" id="116207013"/>
<dbReference type="AlphaFoldDB" id="A0A6P8DGP8"/>
<dbReference type="InterPro" id="IPR007691">
    <property type="entry name" value="LpxD"/>
</dbReference>
<evidence type="ECO:0000256" key="5">
    <source>
        <dbReference type="ARBA" id="ARBA00023315"/>
    </source>
</evidence>